<dbReference type="EMBL" id="SOCP01000018">
    <property type="protein sequence ID" value="TDV42266.1"/>
    <property type="molecule type" value="Genomic_DNA"/>
</dbReference>
<evidence type="ECO:0000313" key="2">
    <source>
        <dbReference type="Proteomes" id="UP000294927"/>
    </source>
</evidence>
<gene>
    <name evidence="1" type="ORF">CLV71_118136</name>
</gene>
<organism evidence="1 2">
    <name type="scientific">Actinophytocola oryzae</name>
    <dbReference type="NCBI Taxonomy" id="502181"/>
    <lineage>
        <taxon>Bacteria</taxon>
        <taxon>Bacillati</taxon>
        <taxon>Actinomycetota</taxon>
        <taxon>Actinomycetes</taxon>
        <taxon>Pseudonocardiales</taxon>
        <taxon>Pseudonocardiaceae</taxon>
    </lineage>
</organism>
<evidence type="ECO:0008006" key="3">
    <source>
        <dbReference type="Google" id="ProtNLM"/>
    </source>
</evidence>
<reference evidence="1 2" key="1">
    <citation type="submission" date="2019-03" db="EMBL/GenBank/DDBJ databases">
        <title>Genomic Encyclopedia of Archaeal and Bacterial Type Strains, Phase II (KMG-II): from individual species to whole genera.</title>
        <authorList>
            <person name="Goeker M."/>
        </authorList>
    </citation>
    <scope>NUCLEOTIDE SEQUENCE [LARGE SCALE GENOMIC DNA]</scope>
    <source>
        <strain evidence="1 2">DSM 45499</strain>
    </source>
</reference>
<dbReference type="Proteomes" id="UP000294927">
    <property type="component" value="Unassembled WGS sequence"/>
</dbReference>
<dbReference type="AlphaFoldDB" id="A0A4R7V465"/>
<comment type="caution">
    <text evidence="1">The sequence shown here is derived from an EMBL/GenBank/DDBJ whole genome shotgun (WGS) entry which is preliminary data.</text>
</comment>
<evidence type="ECO:0000313" key="1">
    <source>
        <dbReference type="EMBL" id="TDV42266.1"/>
    </source>
</evidence>
<dbReference type="RefSeq" id="WP_133907453.1">
    <property type="nucleotide sequence ID" value="NZ_SOCP01000018.1"/>
</dbReference>
<accession>A0A4R7V465</accession>
<sequence>MTFLIPPEYHVADTPRAEAARILDCTEEALDAFVSGGLTVSDDLFDSRDLFNLGLHSGSGRTLPEQAFAYALRWMRSPTPSLLAPRTSRFSVRLSCACASAAFAPPCDATDVEVTATSLTATIRTRGELSPLRSPDLVSLVGDFTALGLRWVKLPDALRHDEDVLLTHRVASCDSASSYLARRCLEAGFAARTRRGWVIGMLDLVHAWVEVTDSDGVTKVIDPIFALLATSVTDANPVLTDPSLSLRTNRLVPTDSRVGEHVAEHDCDLPATIRITQLEEKS</sequence>
<dbReference type="OrthoDB" id="3217495at2"/>
<proteinExistence type="predicted"/>
<protein>
    <recommendedName>
        <fullName evidence="3">Transglutaminase superfamily protein</fullName>
    </recommendedName>
</protein>
<name>A0A4R7V465_9PSEU</name>
<keyword evidence="2" id="KW-1185">Reference proteome</keyword>